<accession>A0A835UVC8</accession>
<dbReference type="OrthoDB" id="10255543at2759"/>
<reference evidence="1 2" key="1">
    <citation type="journal article" date="2020" name="Nat. Food">
        <title>A phased Vanilla planifolia genome enables genetic improvement of flavour and production.</title>
        <authorList>
            <person name="Hasing T."/>
            <person name="Tang H."/>
            <person name="Brym M."/>
            <person name="Khazi F."/>
            <person name="Huang T."/>
            <person name="Chambers A.H."/>
        </authorList>
    </citation>
    <scope>NUCLEOTIDE SEQUENCE [LARGE SCALE GENOMIC DNA]</scope>
    <source>
        <tissue evidence="1">Leaf</tissue>
    </source>
</reference>
<protein>
    <submittedName>
        <fullName evidence="1">Uncharacterized protein</fullName>
    </submittedName>
</protein>
<dbReference type="EMBL" id="JADCNL010000007">
    <property type="protein sequence ID" value="KAG0473111.1"/>
    <property type="molecule type" value="Genomic_DNA"/>
</dbReference>
<dbReference type="Proteomes" id="UP000636800">
    <property type="component" value="Chromosome 7"/>
</dbReference>
<gene>
    <name evidence="1" type="ORF">HPP92_014968</name>
</gene>
<proteinExistence type="predicted"/>
<sequence>MDHGDGLRRVRFVTAHHPRRPGLVLGVCFDGEAVRVLHCPRVGLTRSTDAITPGIQRALGVTVFAMRYQRAFVDAWR</sequence>
<keyword evidence="2" id="KW-1185">Reference proteome</keyword>
<name>A0A835UVC8_VANPL</name>
<organism evidence="1 2">
    <name type="scientific">Vanilla planifolia</name>
    <name type="common">Vanilla</name>
    <dbReference type="NCBI Taxonomy" id="51239"/>
    <lineage>
        <taxon>Eukaryota</taxon>
        <taxon>Viridiplantae</taxon>
        <taxon>Streptophyta</taxon>
        <taxon>Embryophyta</taxon>
        <taxon>Tracheophyta</taxon>
        <taxon>Spermatophyta</taxon>
        <taxon>Magnoliopsida</taxon>
        <taxon>Liliopsida</taxon>
        <taxon>Asparagales</taxon>
        <taxon>Orchidaceae</taxon>
        <taxon>Vanilloideae</taxon>
        <taxon>Vanilleae</taxon>
        <taxon>Vanilla</taxon>
    </lineage>
</organism>
<dbReference type="AlphaFoldDB" id="A0A835UVC8"/>
<comment type="caution">
    <text evidence="1">The sequence shown here is derived from an EMBL/GenBank/DDBJ whole genome shotgun (WGS) entry which is preliminary data.</text>
</comment>
<evidence type="ECO:0000313" key="2">
    <source>
        <dbReference type="Proteomes" id="UP000636800"/>
    </source>
</evidence>
<evidence type="ECO:0000313" key="1">
    <source>
        <dbReference type="EMBL" id="KAG0473111.1"/>
    </source>
</evidence>